<evidence type="ECO:0000313" key="2">
    <source>
        <dbReference type="EMBL" id="TWW68362.1"/>
    </source>
</evidence>
<dbReference type="SUPFAM" id="SSF63748">
    <property type="entry name" value="Tudor/PWWP/MBT"/>
    <property type="match status" value="1"/>
</dbReference>
<protein>
    <submittedName>
        <fullName evidence="2">Lamin-B receptor</fullName>
    </submittedName>
</protein>
<dbReference type="SMART" id="SM00333">
    <property type="entry name" value="TUDOR"/>
    <property type="match status" value="1"/>
</dbReference>
<keyword evidence="3" id="KW-1185">Reference proteome</keyword>
<organism evidence="2 3">
    <name type="scientific">Takifugu flavidus</name>
    <name type="common">sansaifugu</name>
    <dbReference type="NCBI Taxonomy" id="433684"/>
    <lineage>
        <taxon>Eukaryota</taxon>
        <taxon>Metazoa</taxon>
        <taxon>Chordata</taxon>
        <taxon>Craniata</taxon>
        <taxon>Vertebrata</taxon>
        <taxon>Euteleostomi</taxon>
        <taxon>Actinopterygii</taxon>
        <taxon>Neopterygii</taxon>
        <taxon>Teleostei</taxon>
        <taxon>Neoteleostei</taxon>
        <taxon>Acanthomorphata</taxon>
        <taxon>Eupercaria</taxon>
        <taxon>Tetraodontiformes</taxon>
        <taxon>Tetradontoidea</taxon>
        <taxon>Tetraodontidae</taxon>
        <taxon>Takifugu</taxon>
    </lineage>
</organism>
<dbReference type="Gene3D" id="2.30.30.140">
    <property type="match status" value="1"/>
</dbReference>
<dbReference type="Pfam" id="PF09465">
    <property type="entry name" value="LBR_tudor"/>
    <property type="match status" value="1"/>
</dbReference>
<dbReference type="Proteomes" id="UP000324091">
    <property type="component" value="Chromosome 19"/>
</dbReference>
<feature type="domain" description="Tudor" evidence="1">
    <location>
        <begin position="10"/>
        <end position="68"/>
    </location>
</feature>
<gene>
    <name evidence="2" type="ORF">D4764_19G0001600</name>
</gene>
<proteinExistence type="predicted"/>
<comment type="caution">
    <text evidence="2">The sequence shown here is derived from an EMBL/GenBank/DDBJ whole genome shotgun (WGS) entry which is preliminary data.</text>
</comment>
<evidence type="ECO:0000259" key="1">
    <source>
        <dbReference type="SMART" id="SM00333"/>
    </source>
</evidence>
<dbReference type="FunFam" id="2.30.30.140:FF:000058">
    <property type="entry name" value="Lamin B receptor"/>
    <property type="match status" value="1"/>
</dbReference>
<name>A0A5C6NLB5_9TELE</name>
<reference evidence="2 3" key="1">
    <citation type="submission" date="2019-04" db="EMBL/GenBank/DDBJ databases">
        <title>Chromosome genome assembly for Takifugu flavidus.</title>
        <authorList>
            <person name="Xiao S."/>
        </authorList>
    </citation>
    <scope>NUCLEOTIDE SEQUENCE [LARGE SCALE GENOMIC DNA]</scope>
    <source>
        <strain evidence="2">HTHZ2018</strain>
        <tissue evidence="2">Muscle</tissue>
    </source>
</reference>
<dbReference type="InterPro" id="IPR019023">
    <property type="entry name" value="Lamin-B_rcpt_of_tudor"/>
</dbReference>
<dbReference type="CDD" id="cd20381">
    <property type="entry name" value="Tudor_LBR"/>
    <property type="match status" value="1"/>
</dbReference>
<sequence>MTAEMKMPLVKYNKGELVMGRWPGSSLYYEVKVLDYDVTAQLYTVIYKDGTELELREQDIKVIFVDLEMDLKLCLLLKHQSNLENAAISMHHIILAITYMEEVETKAPKSPLHLPSAAGSECWWFPDPLPFSLPLPKPPPEPFPLPGKDDEALLILPGKDDKALLISHGSSYGCSSYNGERSLLSQGC</sequence>
<dbReference type="AlphaFoldDB" id="A0A5C6NLB5"/>
<dbReference type="InterPro" id="IPR002999">
    <property type="entry name" value="Tudor"/>
</dbReference>
<accession>A0A5C6NLB5</accession>
<keyword evidence="2" id="KW-0675">Receptor</keyword>
<evidence type="ECO:0000313" key="3">
    <source>
        <dbReference type="Proteomes" id="UP000324091"/>
    </source>
</evidence>
<dbReference type="EMBL" id="RHFK02000011">
    <property type="protein sequence ID" value="TWW68362.1"/>
    <property type="molecule type" value="Genomic_DNA"/>
</dbReference>